<feature type="compositionally biased region" description="Basic and acidic residues" evidence="2">
    <location>
        <begin position="331"/>
        <end position="356"/>
    </location>
</feature>
<evidence type="ECO:0000313" key="5">
    <source>
        <dbReference type="Proteomes" id="UP000253426"/>
    </source>
</evidence>
<feature type="compositionally biased region" description="Polar residues" evidence="2">
    <location>
        <begin position="559"/>
        <end position="579"/>
    </location>
</feature>
<feature type="transmembrane region" description="Helical" evidence="3">
    <location>
        <begin position="76"/>
        <end position="98"/>
    </location>
</feature>
<dbReference type="Proteomes" id="UP000253426">
    <property type="component" value="Unassembled WGS sequence"/>
</dbReference>
<keyword evidence="3" id="KW-0812">Transmembrane</keyword>
<name>A0A366HTC1_9BACT</name>
<feature type="transmembrane region" description="Helical" evidence="3">
    <location>
        <begin position="169"/>
        <end position="191"/>
    </location>
</feature>
<keyword evidence="5" id="KW-1185">Reference proteome</keyword>
<feature type="compositionally biased region" description="Low complexity" evidence="2">
    <location>
        <begin position="549"/>
        <end position="558"/>
    </location>
</feature>
<feature type="compositionally biased region" description="Low complexity" evidence="2">
    <location>
        <begin position="414"/>
        <end position="460"/>
    </location>
</feature>
<keyword evidence="1" id="KW-0175">Coiled coil</keyword>
<feature type="region of interest" description="Disordered" evidence="2">
    <location>
        <begin position="400"/>
        <end position="600"/>
    </location>
</feature>
<keyword evidence="3" id="KW-1133">Transmembrane helix</keyword>
<dbReference type="EMBL" id="QNRR01000002">
    <property type="protein sequence ID" value="RBP45947.1"/>
    <property type="molecule type" value="Genomic_DNA"/>
</dbReference>
<protein>
    <submittedName>
        <fullName evidence="4">Uncharacterized protein</fullName>
    </submittedName>
</protein>
<feature type="coiled-coil region" evidence="1">
    <location>
        <begin position="218"/>
        <end position="252"/>
    </location>
</feature>
<comment type="caution">
    <text evidence="4">The sequence shown here is derived from an EMBL/GenBank/DDBJ whole genome shotgun (WGS) entry which is preliminary data.</text>
</comment>
<evidence type="ECO:0000313" key="4">
    <source>
        <dbReference type="EMBL" id="RBP45947.1"/>
    </source>
</evidence>
<evidence type="ECO:0000256" key="2">
    <source>
        <dbReference type="SAM" id="MobiDB-lite"/>
    </source>
</evidence>
<keyword evidence="3" id="KW-0472">Membrane</keyword>
<feature type="transmembrane region" description="Helical" evidence="3">
    <location>
        <begin position="48"/>
        <end position="70"/>
    </location>
</feature>
<sequence>MTPVAEPPTSAAAPSAGSASASVHAAMAHAFASSAQVVERRLIVRKGLLLVLATWRYAAAALALLIVLRLLGWNWITGWFAFSAVLAWGAGCLAWAAWKRPGPYSALAFWDKASSRGDAFANAWWFEQQPVEKRTAGQQMHLARYTPKLAPAMHNLAADLPLPLKDVRWMALFPVVALGMLFLPEMGVIHLPDTPLTATGQELAVQEGKKLADTKLDQDKLKSLSEEEKKEVEKLQKDVQDTAKALQDSEGKTARDVLSDLEKRARDAERLAAKLGAGDAAWASEQMVAEMRKHADTAELGDAVAEKSAERTAKQADDVAEKLGNPTLTNETRDRFTETLRDIGKQGQPEDKERTVGQHVLTADRQMTQTLPKEASREFKDLADKMRTLAAREKARDQLEKLAQQLRQSGSDIAGQGAQGMQQLAGQQGQQGQQGPQSQQGQGQMQNMQNAPQMSPMQMPGLSNAPQMQQGQQGMGGQNLPVLTPVPGTGQQNQQPMAIGKPGQGQGQPPKPGQPMLIAPIPGTNPGQQPSAVMLGMTPGMNQGGQQAGNGTTQMGNTPTPGNKAGQQVTVNAQSNADGASSVRAVEGQARNEQASRGAQATALDAIAAEENALDESALPPARREQVRRYFTELRKRFEKE</sequence>
<gene>
    <name evidence="4" type="ORF">DES53_102331</name>
</gene>
<proteinExistence type="predicted"/>
<feature type="region of interest" description="Disordered" evidence="2">
    <location>
        <begin position="309"/>
        <end position="379"/>
    </location>
</feature>
<feature type="compositionally biased region" description="Basic and acidic residues" evidence="2">
    <location>
        <begin position="309"/>
        <end position="321"/>
    </location>
</feature>
<dbReference type="AlphaFoldDB" id="A0A366HTC1"/>
<dbReference type="RefSeq" id="WP_113957506.1">
    <property type="nucleotide sequence ID" value="NZ_QNRR01000002.1"/>
</dbReference>
<evidence type="ECO:0000256" key="1">
    <source>
        <dbReference type="SAM" id="Coils"/>
    </source>
</evidence>
<accession>A0A366HTC1</accession>
<evidence type="ECO:0000256" key="3">
    <source>
        <dbReference type="SAM" id="Phobius"/>
    </source>
</evidence>
<organism evidence="4 5">
    <name type="scientific">Roseimicrobium gellanilyticum</name>
    <dbReference type="NCBI Taxonomy" id="748857"/>
    <lineage>
        <taxon>Bacteria</taxon>
        <taxon>Pseudomonadati</taxon>
        <taxon>Verrucomicrobiota</taxon>
        <taxon>Verrucomicrobiia</taxon>
        <taxon>Verrucomicrobiales</taxon>
        <taxon>Verrucomicrobiaceae</taxon>
        <taxon>Roseimicrobium</taxon>
    </lineage>
</organism>
<reference evidence="4 5" key="1">
    <citation type="submission" date="2018-06" db="EMBL/GenBank/DDBJ databases">
        <title>Genomic Encyclopedia of Type Strains, Phase IV (KMG-IV): sequencing the most valuable type-strain genomes for metagenomic binning, comparative biology and taxonomic classification.</title>
        <authorList>
            <person name="Goeker M."/>
        </authorList>
    </citation>
    <scope>NUCLEOTIDE SEQUENCE [LARGE SCALE GENOMIC DNA]</scope>
    <source>
        <strain evidence="4 5">DSM 25532</strain>
    </source>
</reference>